<proteinExistence type="predicted"/>
<reference evidence="1" key="1">
    <citation type="submission" date="2023-07" db="EMBL/GenBank/DDBJ databases">
        <title>draft genome sequence of fig (Ficus carica).</title>
        <authorList>
            <person name="Takahashi T."/>
            <person name="Nishimura K."/>
        </authorList>
    </citation>
    <scope>NUCLEOTIDE SEQUENCE</scope>
</reference>
<organism evidence="1 2">
    <name type="scientific">Ficus carica</name>
    <name type="common">Common fig</name>
    <dbReference type="NCBI Taxonomy" id="3494"/>
    <lineage>
        <taxon>Eukaryota</taxon>
        <taxon>Viridiplantae</taxon>
        <taxon>Streptophyta</taxon>
        <taxon>Embryophyta</taxon>
        <taxon>Tracheophyta</taxon>
        <taxon>Spermatophyta</taxon>
        <taxon>Magnoliopsida</taxon>
        <taxon>eudicotyledons</taxon>
        <taxon>Gunneridae</taxon>
        <taxon>Pentapetalae</taxon>
        <taxon>rosids</taxon>
        <taxon>fabids</taxon>
        <taxon>Rosales</taxon>
        <taxon>Moraceae</taxon>
        <taxon>Ficeae</taxon>
        <taxon>Ficus</taxon>
    </lineage>
</organism>
<dbReference type="EMBL" id="BTGU01000199">
    <property type="protein sequence ID" value="GMN64894.1"/>
    <property type="molecule type" value="Genomic_DNA"/>
</dbReference>
<sequence length="124" mass="13945">MEAKSHLDAPFTVVEVKEDLFEMGAWKSHGIVWGREALILGLQWKVGSSKGIRVFLNPWIPRPSTFRPITRAPVGLENLRVSDLISNGSWDLDTIASLFWEVDKDAILGIPKCSRKKRDVALAF</sequence>
<keyword evidence="2" id="KW-1185">Reference proteome</keyword>
<gene>
    <name evidence="1" type="ORF">TIFTF001_033963</name>
</gene>
<comment type="caution">
    <text evidence="1">The sequence shown here is derived from an EMBL/GenBank/DDBJ whole genome shotgun (WGS) entry which is preliminary data.</text>
</comment>
<dbReference type="AlphaFoldDB" id="A0AA88J7V0"/>
<name>A0AA88J7V0_FICCA</name>
<evidence type="ECO:0000313" key="2">
    <source>
        <dbReference type="Proteomes" id="UP001187192"/>
    </source>
</evidence>
<protein>
    <submittedName>
        <fullName evidence="1">Uncharacterized protein</fullName>
    </submittedName>
</protein>
<accession>A0AA88J7V0</accession>
<evidence type="ECO:0000313" key="1">
    <source>
        <dbReference type="EMBL" id="GMN64894.1"/>
    </source>
</evidence>
<dbReference type="Proteomes" id="UP001187192">
    <property type="component" value="Unassembled WGS sequence"/>
</dbReference>